<comment type="caution">
    <text evidence="2">The sequence shown here is derived from an EMBL/GenBank/DDBJ whole genome shotgun (WGS) entry which is preliminary data.</text>
</comment>
<dbReference type="AlphaFoldDB" id="X1NMH6"/>
<gene>
    <name evidence="2" type="ORF">S06H3_48811</name>
</gene>
<name>X1NMH6_9ZZZZ</name>
<proteinExistence type="predicted"/>
<organism evidence="2">
    <name type="scientific">marine sediment metagenome</name>
    <dbReference type="NCBI Taxonomy" id="412755"/>
    <lineage>
        <taxon>unclassified sequences</taxon>
        <taxon>metagenomes</taxon>
        <taxon>ecological metagenomes</taxon>
    </lineage>
</organism>
<accession>X1NMH6</accession>
<protein>
    <submittedName>
        <fullName evidence="2">Uncharacterized protein</fullName>
    </submittedName>
</protein>
<dbReference type="EMBL" id="BARV01030768">
    <property type="protein sequence ID" value="GAI44813.1"/>
    <property type="molecule type" value="Genomic_DNA"/>
</dbReference>
<reference evidence="2" key="1">
    <citation type="journal article" date="2014" name="Front. Microbiol.">
        <title>High frequency of phylogenetically diverse reductive dehalogenase-homologous genes in deep subseafloor sedimentary metagenomes.</title>
        <authorList>
            <person name="Kawai M."/>
            <person name="Futagami T."/>
            <person name="Toyoda A."/>
            <person name="Takaki Y."/>
            <person name="Nishi S."/>
            <person name="Hori S."/>
            <person name="Arai W."/>
            <person name="Tsubouchi T."/>
            <person name="Morono Y."/>
            <person name="Uchiyama I."/>
            <person name="Ito T."/>
            <person name="Fujiyama A."/>
            <person name="Inagaki F."/>
            <person name="Takami H."/>
        </authorList>
    </citation>
    <scope>NUCLEOTIDE SEQUENCE</scope>
    <source>
        <strain evidence="2">Expedition CK06-06</strain>
    </source>
</reference>
<evidence type="ECO:0000256" key="1">
    <source>
        <dbReference type="SAM" id="Coils"/>
    </source>
</evidence>
<keyword evidence="1" id="KW-0175">Coiled coil</keyword>
<evidence type="ECO:0000313" key="2">
    <source>
        <dbReference type="EMBL" id="GAI44813.1"/>
    </source>
</evidence>
<feature type="coiled-coil region" evidence="1">
    <location>
        <begin position="82"/>
        <end position="130"/>
    </location>
</feature>
<sequence>MASDGVKACVEAFERLKAGKPHVAAHVGLDGTKITAGIVSFEAGFDRGYLKRKRPSHQALIAQIEAFRTSFGNLAASKTLQIKRANDKVVKARSELDVVREQLYQVMTHNIQLVERVRLLEDQLKRLSNVKTMPKRE</sequence>